<dbReference type="PANTHER" id="PTHR31642:SF278">
    <property type="entry name" value="TRYPTAMINE HYDROXYCINNAMOYLTRANSFERASE 1"/>
    <property type="match status" value="1"/>
</dbReference>
<dbReference type="Gene3D" id="3.30.559.10">
    <property type="entry name" value="Chloramphenicol acetyltransferase-like domain"/>
    <property type="match status" value="1"/>
</dbReference>
<keyword evidence="2" id="KW-0808">Transferase</keyword>
<reference evidence="4 5" key="1">
    <citation type="submission" date="2017-09" db="EMBL/GenBank/DDBJ databases">
        <authorList>
            <consortium name="International Durum Wheat Genome Sequencing Consortium (IDWGSC)"/>
            <person name="Milanesi L."/>
        </authorList>
    </citation>
    <scope>NUCLEOTIDE SEQUENCE [LARGE SCALE GENOMIC DNA]</scope>
    <source>
        <strain evidence="5">cv. Svevo</strain>
    </source>
</reference>
<gene>
    <name evidence="4" type="ORF">TRITD_1Av1G034060</name>
</gene>
<accession>A0A9R0PZG4</accession>
<dbReference type="InterPro" id="IPR050317">
    <property type="entry name" value="Plant_Fungal_Acyltransferase"/>
</dbReference>
<protein>
    <submittedName>
        <fullName evidence="4">Uncharacterized protein</fullName>
    </submittedName>
</protein>
<dbReference type="EMBL" id="LT934111">
    <property type="protein sequence ID" value="VAH02176.1"/>
    <property type="molecule type" value="Genomic_DNA"/>
</dbReference>
<dbReference type="AlphaFoldDB" id="A0A9R0PZG4"/>
<dbReference type="Gramene" id="TRITD1Av1G034060.4">
    <property type="protein sequence ID" value="TRITD1Av1G034060.4"/>
    <property type="gene ID" value="TRITD1Av1G034060"/>
</dbReference>
<dbReference type="Pfam" id="PF02458">
    <property type="entry name" value="Transferase"/>
    <property type="match status" value="2"/>
</dbReference>
<evidence type="ECO:0000256" key="1">
    <source>
        <dbReference type="ARBA" id="ARBA00009861"/>
    </source>
</evidence>
<dbReference type="InterPro" id="IPR023213">
    <property type="entry name" value="CAT-like_dom_sf"/>
</dbReference>
<comment type="similarity">
    <text evidence="1">Belongs to the plant acyltransferase family.</text>
</comment>
<evidence type="ECO:0000313" key="4">
    <source>
        <dbReference type="EMBL" id="VAH02176.1"/>
    </source>
</evidence>
<dbReference type="GO" id="GO:0016747">
    <property type="term" value="F:acyltransferase activity, transferring groups other than amino-acyl groups"/>
    <property type="evidence" value="ECO:0007669"/>
    <property type="project" value="UniProtKB-ARBA"/>
</dbReference>
<evidence type="ECO:0000256" key="3">
    <source>
        <dbReference type="ARBA" id="ARBA00023315"/>
    </source>
</evidence>
<dbReference type="PANTHER" id="PTHR31642">
    <property type="entry name" value="TRICHOTHECENE 3-O-ACETYLTRANSFERASE"/>
    <property type="match status" value="1"/>
</dbReference>
<evidence type="ECO:0000313" key="5">
    <source>
        <dbReference type="Proteomes" id="UP000324705"/>
    </source>
</evidence>
<organism evidence="4 5">
    <name type="scientific">Triticum turgidum subsp. durum</name>
    <name type="common">Durum wheat</name>
    <name type="synonym">Triticum durum</name>
    <dbReference type="NCBI Taxonomy" id="4567"/>
    <lineage>
        <taxon>Eukaryota</taxon>
        <taxon>Viridiplantae</taxon>
        <taxon>Streptophyta</taxon>
        <taxon>Embryophyta</taxon>
        <taxon>Tracheophyta</taxon>
        <taxon>Spermatophyta</taxon>
        <taxon>Magnoliopsida</taxon>
        <taxon>Liliopsida</taxon>
        <taxon>Poales</taxon>
        <taxon>Poaceae</taxon>
        <taxon>BOP clade</taxon>
        <taxon>Pooideae</taxon>
        <taxon>Triticodae</taxon>
        <taxon>Triticeae</taxon>
        <taxon>Triticinae</taxon>
        <taxon>Triticum</taxon>
    </lineage>
</organism>
<name>A0A9R0PZG4_TRITD</name>
<evidence type="ECO:0000256" key="2">
    <source>
        <dbReference type="ARBA" id="ARBA00022679"/>
    </source>
</evidence>
<proteinExistence type="inferred from homology"/>
<keyword evidence="3" id="KW-0012">Acyltransferase</keyword>
<keyword evidence="5" id="KW-1185">Reference proteome</keyword>
<sequence length="245" mass="26301">MAVTVEITQSTVLEPSRESARGGGKKVPLTVFDRASTDGYIPAVFAWNAPAPTNEALKAGLVAAVARFPHLARRFAADDHDRKCFHLNDAGVLVLEATADADLADALAHDVSAHINELYPKAEKERANEPIFQAQLTRYACGGLVIGTACHHQVADDGGEELASTAATPGTMFCPDLEVDSWLGFRFHDLDFGCGPPCAFLPPDLPIEGIMIFVPSCDPKGGVDLFMALDDQHVQAFKQICHSMD</sequence>
<dbReference type="Proteomes" id="UP000324705">
    <property type="component" value="Chromosome 1A"/>
</dbReference>